<dbReference type="AlphaFoldDB" id="A0A4R6QKL4"/>
<dbReference type="InterPro" id="IPR013094">
    <property type="entry name" value="AB_hydrolase_3"/>
</dbReference>
<dbReference type="Gene3D" id="3.40.50.1820">
    <property type="entry name" value="alpha/beta hydrolase"/>
    <property type="match status" value="1"/>
</dbReference>
<dbReference type="EMBL" id="SNXS01000004">
    <property type="protein sequence ID" value="TDP64296.1"/>
    <property type="molecule type" value="Genomic_DNA"/>
</dbReference>
<dbReference type="GO" id="GO:0016787">
    <property type="term" value="F:hydrolase activity"/>
    <property type="evidence" value="ECO:0007669"/>
    <property type="project" value="UniProtKB-KW"/>
</dbReference>
<dbReference type="OrthoDB" id="9771666at2"/>
<dbReference type="InterPro" id="IPR029058">
    <property type="entry name" value="AB_hydrolase_fold"/>
</dbReference>
<dbReference type="Pfam" id="PF07859">
    <property type="entry name" value="Abhydrolase_3"/>
    <property type="match status" value="1"/>
</dbReference>
<dbReference type="Proteomes" id="UP000295361">
    <property type="component" value="Unassembled WGS sequence"/>
</dbReference>
<accession>A0A4R6QKL4</accession>
<dbReference type="RefSeq" id="WP_133702113.1">
    <property type="nucleotide sequence ID" value="NZ_SNXS01000004.1"/>
</dbReference>
<dbReference type="InParanoid" id="A0A4R6QKL4"/>
<dbReference type="PANTHER" id="PTHR48081:SF33">
    <property type="entry name" value="KYNURENINE FORMAMIDASE"/>
    <property type="match status" value="1"/>
</dbReference>
<organism evidence="3 4">
    <name type="scientific">Roseateles toxinivorans</name>
    <dbReference type="NCBI Taxonomy" id="270368"/>
    <lineage>
        <taxon>Bacteria</taxon>
        <taxon>Pseudomonadati</taxon>
        <taxon>Pseudomonadota</taxon>
        <taxon>Betaproteobacteria</taxon>
        <taxon>Burkholderiales</taxon>
        <taxon>Sphaerotilaceae</taxon>
        <taxon>Roseateles</taxon>
    </lineage>
</organism>
<dbReference type="InterPro" id="IPR050300">
    <property type="entry name" value="GDXG_lipolytic_enzyme"/>
</dbReference>
<evidence type="ECO:0000313" key="3">
    <source>
        <dbReference type="EMBL" id="TDP64296.1"/>
    </source>
</evidence>
<comment type="caution">
    <text evidence="3">The sequence shown here is derived from an EMBL/GenBank/DDBJ whole genome shotgun (WGS) entry which is preliminary data.</text>
</comment>
<proteinExistence type="predicted"/>
<protein>
    <submittedName>
        <fullName evidence="3">Arylformamidase</fullName>
    </submittedName>
</protein>
<dbReference type="SUPFAM" id="SSF53474">
    <property type="entry name" value="alpha/beta-Hydrolases"/>
    <property type="match status" value="1"/>
</dbReference>
<dbReference type="PANTHER" id="PTHR48081">
    <property type="entry name" value="AB HYDROLASE SUPERFAMILY PROTEIN C4A8.06C"/>
    <property type="match status" value="1"/>
</dbReference>
<evidence type="ECO:0000313" key="4">
    <source>
        <dbReference type="Proteomes" id="UP000295361"/>
    </source>
</evidence>
<reference evidence="3 4" key="1">
    <citation type="submission" date="2019-03" db="EMBL/GenBank/DDBJ databases">
        <title>Genomic Encyclopedia of Type Strains, Phase IV (KMG-IV): sequencing the most valuable type-strain genomes for metagenomic binning, comparative biology and taxonomic classification.</title>
        <authorList>
            <person name="Goeker M."/>
        </authorList>
    </citation>
    <scope>NUCLEOTIDE SEQUENCE [LARGE SCALE GENOMIC DNA]</scope>
    <source>
        <strain evidence="3 4">DSM 16998</strain>
    </source>
</reference>
<sequence length="306" mass="33293">MPRYADPEPDPAWLDVQYNNRARIADSADIFQRWQRASALSRERSSCRLGLAYGDGPDERLDLFTTTSAAAPVLVFLHGGYWRSLDKADHSFVAPSFVEDGALVVVPNYSLCPATSMDRILLQTAQALAWTYRNAALHGGDPQRIVVIGHSAGGQLAAMLLCCRWPLLGSDLPADLVKGAMAISGLLDLEPVRRSPYLQRDLHLTPALVRKLSPAYLPAPSAPLYAVVGGLESEEFLRQNRLIRKAWGAKTVPVCEPIADCNHLTILHDLADPLGRCHLLVNELLGLEAAGSSLPLARIAATYGKD</sequence>
<keyword evidence="4" id="KW-1185">Reference proteome</keyword>
<name>A0A4R6QKL4_9BURK</name>
<keyword evidence="1" id="KW-0378">Hydrolase</keyword>
<gene>
    <name evidence="3" type="ORF">DES47_104586</name>
</gene>
<evidence type="ECO:0000256" key="1">
    <source>
        <dbReference type="ARBA" id="ARBA00022801"/>
    </source>
</evidence>
<feature type="domain" description="Alpha/beta hydrolase fold-3" evidence="2">
    <location>
        <begin position="74"/>
        <end position="219"/>
    </location>
</feature>
<evidence type="ECO:0000259" key="2">
    <source>
        <dbReference type="Pfam" id="PF07859"/>
    </source>
</evidence>